<feature type="active site" evidence="4">
    <location>
        <position position="15"/>
    </location>
</feature>
<evidence type="ECO:0000256" key="2">
    <source>
        <dbReference type="ARBA" id="ARBA00022801"/>
    </source>
</evidence>
<evidence type="ECO:0000259" key="5">
    <source>
        <dbReference type="SMART" id="SM00226"/>
    </source>
</evidence>
<evidence type="ECO:0000313" key="7">
    <source>
        <dbReference type="Proteomes" id="UP000215896"/>
    </source>
</evidence>
<dbReference type="InterPro" id="IPR017867">
    <property type="entry name" value="Tyr_phospatase_low_mol_wt"/>
</dbReference>
<accession>A0A255G752</accession>
<evidence type="ECO:0000313" key="6">
    <source>
        <dbReference type="EMBL" id="OYO11770.1"/>
    </source>
</evidence>
<dbReference type="GO" id="GO:0004725">
    <property type="term" value="F:protein tyrosine phosphatase activity"/>
    <property type="evidence" value="ECO:0007669"/>
    <property type="project" value="InterPro"/>
</dbReference>
<evidence type="ECO:0000256" key="1">
    <source>
        <dbReference type="ARBA" id="ARBA00011063"/>
    </source>
</evidence>
<dbReference type="Gene3D" id="3.40.50.2300">
    <property type="match status" value="1"/>
</dbReference>
<dbReference type="AlphaFoldDB" id="A0A255G752"/>
<proteinExistence type="inferred from homology"/>
<dbReference type="InterPro" id="IPR036196">
    <property type="entry name" value="Ptyr_pPase_sf"/>
</dbReference>
<dbReference type="PANTHER" id="PTHR11717">
    <property type="entry name" value="LOW MOLECULAR WEIGHT PROTEIN TYROSINE PHOSPHATASE"/>
    <property type="match status" value="1"/>
</dbReference>
<dbReference type="SMART" id="SM00226">
    <property type="entry name" value="LMWPc"/>
    <property type="match status" value="1"/>
</dbReference>
<dbReference type="SUPFAM" id="SSF52788">
    <property type="entry name" value="Phosphotyrosine protein phosphatases I"/>
    <property type="match status" value="1"/>
</dbReference>
<evidence type="ECO:0000256" key="3">
    <source>
        <dbReference type="ARBA" id="ARBA00022912"/>
    </source>
</evidence>
<dbReference type="Proteomes" id="UP000215896">
    <property type="component" value="Unassembled WGS sequence"/>
</dbReference>
<gene>
    <name evidence="6" type="ORF">CGZ94_15295</name>
</gene>
<protein>
    <submittedName>
        <fullName evidence="6">Low molecular weight phosphatase family protein</fullName>
    </submittedName>
</protein>
<feature type="active site" description="Nucleophile" evidence="4">
    <location>
        <position position="9"/>
    </location>
</feature>
<evidence type="ECO:0000256" key="4">
    <source>
        <dbReference type="PIRSR" id="PIRSR617867-1"/>
    </source>
</evidence>
<dbReference type="OrthoDB" id="9784339at2"/>
<dbReference type="PRINTS" id="PR00719">
    <property type="entry name" value="LMWPTPASE"/>
</dbReference>
<name>A0A255G752_9ACTN</name>
<dbReference type="RefSeq" id="WP_094406147.1">
    <property type="nucleotide sequence ID" value="NZ_NMVO01000015.1"/>
</dbReference>
<dbReference type="InterPro" id="IPR050438">
    <property type="entry name" value="LMW_PTPase"/>
</dbReference>
<keyword evidence="7" id="KW-1185">Reference proteome</keyword>
<dbReference type="PANTHER" id="PTHR11717:SF31">
    <property type="entry name" value="LOW MOLECULAR WEIGHT PROTEIN-TYROSINE-PHOSPHATASE ETP-RELATED"/>
    <property type="match status" value="1"/>
</dbReference>
<dbReference type="InterPro" id="IPR023485">
    <property type="entry name" value="Ptyr_pPase"/>
</dbReference>
<feature type="domain" description="Phosphotyrosine protein phosphatase I" evidence="5">
    <location>
        <begin position="3"/>
        <end position="179"/>
    </location>
</feature>
<reference evidence="6 7" key="1">
    <citation type="submission" date="2017-07" db="EMBL/GenBank/DDBJ databases">
        <title>Draft whole genome sequences of clinical Proprionibacteriaceae strains.</title>
        <authorList>
            <person name="Bernier A.-M."/>
            <person name="Bernard K."/>
            <person name="Domingo M.-C."/>
        </authorList>
    </citation>
    <scope>NUCLEOTIDE SEQUENCE [LARGE SCALE GENOMIC DNA]</scope>
    <source>
        <strain evidence="6 7">NML 030167</strain>
    </source>
</reference>
<dbReference type="Pfam" id="PF01451">
    <property type="entry name" value="LMWPc"/>
    <property type="match status" value="1"/>
</dbReference>
<comment type="similarity">
    <text evidence="1">Belongs to the low molecular weight phosphotyrosine protein phosphatase family.</text>
</comment>
<organism evidence="6 7">
    <name type="scientific">Enemella evansiae</name>
    <dbReference type="NCBI Taxonomy" id="2016499"/>
    <lineage>
        <taxon>Bacteria</taxon>
        <taxon>Bacillati</taxon>
        <taxon>Actinomycetota</taxon>
        <taxon>Actinomycetes</taxon>
        <taxon>Propionibacteriales</taxon>
        <taxon>Propionibacteriaceae</taxon>
        <taxon>Enemella</taxon>
    </lineage>
</organism>
<keyword evidence="3" id="KW-0904">Protein phosphatase</keyword>
<dbReference type="EMBL" id="NMVO01000015">
    <property type="protein sequence ID" value="OYO11770.1"/>
    <property type="molecule type" value="Genomic_DNA"/>
</dbReference>
<keyword evidence="2" id="KW-0378">Hydrolase</keyword>
<comment type="caution">
    <text evidence="6">The sequence shown here is derived from an EMBL/GenBank/DDBJ whole genome shotgun (WGS) entry which is preliminary data.</text>
</comment>
<sequence>MSFQVLVLCTGNICRSPAGELLLQHSLGDSVTVRSAGTHALVGNPIEPQMAALLPADIDTDGFAARQLGVRMLRDADLILPMTRSHREVALQEYPAALKRTFTFVEFARLLRLPELTATAASPAEFLAEAVPMAAALRAGVRGTDPRADDVSDPYRRGDEAFRTAYADIHRATRAIADAAGISRPA</sequence>